<dbReference type="Proteomes" id="UP000193435">
    <property type="component" value="Unassembled WGS sequence"/>
</dbReference>
<dbReference type="OrthoDB" id="9794155at2"/>
<dbReference type="NCBIfam" id="NF009210">
    <property type="entry name" value="PRK12559.1"/>
    <property type="match status" value="1"/>
</dbReference>
<evidence type="ECO:0000256" key="2">
    <source>
        <dbReference type="ARBA" id="ARBA00023284"/>
    </source>
</evidence>
<dbReference type="PANTHER" id="PTHR30041">
    <property type="entry name" value="ARSENATE REDUCTASE"/>
    <property type="match status" value="1"/>
</dbReference>
<dbReference type="RefSeq" id="WP_085559545.1">
    <property type="nucleotide sequence ID" value="NZ_FOAH01000007.1"/>
</dbReference>
<reference evidence="4 5" key="1">
    <citation type="submission" date="2017-04" db="EMBL/GenBank/DDBJ databases">
        <authorList>
            <person name="Afonso C.L."/>
            <person name="Miller P.J."/>
            <person name="Scott M.A."/>
            <person name="Spackman E."/>
            <person name="Goraichik I."/>
            <person name="Dimitrov K.M."/>
            <person name="Suarez D.L."/>
            <person name="Swayne D.E."/>
        </authorList>
    </citation>
    <scope>NUCLEOTIDE SEQUENCE [LARGE SCALE GENOMIC DNA]</scope>
    <source>
        <strain evidence="4 5">LMG26642</strain>
    </source>
</reference>
<evidence type="ECO:0000256" key="3">
    <source>
        <dbReference type="PROSITE-ProRule" id="PRU01282"/>
    </source>
</evidence>
<dbReference type="EMBL" id="FXBJ01000002">
    <property type="protein sequence ID" value="SMH32368.1"/>
    <property type="molecule type" value="Genomic_DNA"/>
</dbReference>
<dbReference type="Pfam" id="PF03960">
    <property type="entry name" value="ArsC"/>
    <property type="match status" value="1"/>
</dbReference>
<dbReference type="STRING" id="1073423.SAMN04488700_1380"/>
<protein>
    <submittedName>
        <fullName evidence="4">Regulatory protein spx</fullName>
    </submittedName>
</protein>
<name>A0A1X7N6X7_9LACT</name>
<dbReference type="NCBIfam" id="TIGR01617">
    <property type="entry name" value="arsC_related"/>
    <property type="match status" value="1"/>
</dbReference>
<dbReference type="SUPFAM" id="SSF52833">
    <property type="entry name" value="Thioredoxin-like"/>
    <property type="match status" value="1"/>
</dbReference>
<dbReference type="InterPro" id="IPR006660">
    <property type="entry name" value="Arsenate_reductase-like"/>
</dbReference>
<dbReference type="InterPro" id="IPR006504">
    <property type="entry name" value="Tscrpt_reg_Spx/MgsR"/>
</dbReference>
<evidence type="ECO:0000256" key="1">
    <source>
        <dbReference type="ARBA" id="ARBA00023157"/>
    </source>
</evidence>
<organism evidence="4 5">
    <name type="scientific">Carnobacterium iners</name>
    <dbReference type="NCBI Taxonomy" id="1073423"/>
    <lineage>
        <taxon>Bacteria</taxon>
        <taxon>Bacillati</taxon>
        <taxon>Bacillota</taxon>
        <taxon>Bacilli</taxon>
        <taxon>Lactobacillales</taxon>
        <taxon>Carnobacteriaceae</taxon>
        <taxon>Carnobacterium</taxon>
    </lineage>
</organism>
<keyword evidence="5" id="KW-1185">Reference proteome</keyword>
<comment type="similarity">
    <text evidence="3">Belongs to the ArsC family.</text>
</comment>
<accession>A0A1X7N6X7</accession>
<dbReference type="CDD" id="cd03032">
    <property type="entry name" value="ArsC_Spx"/>
    <property type="match status" value="1"/>
</dbReference>
<dbReference type="PANTHER" id="PTHR30041:SF7">
    <property type="entry name" value="GLOBAL TRANSCRIPTIONAL REGULATOR SPX"/>
    <property type="match status" value="1"/>
</dbReference>
<dbReference type="PROSITE" id="PS51353">
    <property type="entry name" value="ARSC"/>
    <property type="match status" value="1"/>
</dbReference>
<sequence>MIILYTTPSCASCRKARTWLKENNIEYLEKNIFKDQLTEYDLKVILSLTENGTEEIISFRSQIFHDLNIDMEDISLKELIHVILENPSLIRRPILIDDKRLQIGFNEEDIRRFLPRDIRKLELKKLQEKILMNY</sequence>
<dbReference type="InterPro" id="IPR036249">
    <property type="entry name" value="Thioredoxin-like_sf"/>
</dbReference>
<keyword evidence="2" id="KW-0676">Redox-active center</keyword>
<dbReference type="Gene3D" id="3.40.30.10">
    <property type="entry name" value="Glutaredoxin"/>
    <property type="match status" value="1"/>
</dbReference>
<dbReference type="NCBIfam" id="NF002459">
    <property type="entry name" value="PRK01655.1"/>
    <property type="match status" value="1"/>
</dbReference>
<evidence type="ECO:0000313" key="5">
    <source>
        <dbReference type="Proteomes" id="UP000193435"/>
    </source>
</evidence>
<proteinExistence type="inferred from homology"/>
<dbReference type="AlphaFoldDB" id="A0A1X7N6X7"/>
<keyword evidence="1" id="KW-1015">Disulfide bond</keyword>
<gene>
    <name evidence="4" type="ORF">SAMN04488700_1380</name>
</gene>
<evidence type="ECO:0000313" key="4">
    <source>
        <dbReference type="EMBL" id="SMH32368.1"/>
    </source>
</evidence>